<evidence type="ECO:0000313" key="1">
    <source>
        <dbReference type="EMBL" id="ATY64014.1"/>
    </source>
</evidence>
<dbReference type="VEuPathDB" id="FungiDB:A9K55_004630"/>
<reference evidence="1 2" key="1">
    <citation type="journal article" date="2017" name="BMC Genomics">
        <title>Chromosome level assembly and secondary metabolite potential of the parasitic fungus Cordyceps militaris.</title>
        <authorList>
            <person name="Kramer G.J."/>
            <person name="Nodwell J.R."/>
        </authorList>
    </citation>
    <scope>NUCLEOTIDE SEQUENCE [LARGE SCALE GENOMIC DNA]</scope>
    <source>
        <strain evidence="1 2">ATCC 34164</strain>
    </source>
</reference>
<protein>
    <submittedName>
        <fullName evidence="1">Uncharacterized protein</fullName>
    </submittedName>
</protein>
<dbReference type="Proteomes" id="UP000323067">
    <property type="component" value="Chromosome v"/>
</dbReference>
<dbReference type="EMBL" id="CP023325">
    <property type="protein sequence ID" value="ATY64014.1"/>
    <property type="molecule type" value="Genomic_DNA"/>
</dbReference>
<accession>A0A2H4SLN2</accession>
<sequence>MPKIHDKGILICAAYQHVLNYPYCLEIWLCTKTVSTGLPVAMQTPPSMFPRKKMGAKNADASTIQASLQAFSQYNGNSNAFAPLAC</sequence>
<evidence type="ECO:0000313" key="2">
    <source>
        <dbReference type="Proteomes" id="UP000323067"/>
    </source>
</evidence>
<proteinExistence type="predicted"/>
<organism evidence="1 2">
    <name type="scientific">Cordyceps militaris</name>
    <name type="common">Caterpillar fungus</name>
    <name type="synonym">Clavaria militaris</name>
    <dbReference type="NCBI Taxonomy" id="73501"/>
    <lineage>
        <taxon>Eukaryota</taxon>
        <taxon>Fungi</taxon>
        <taxon>Dikarya</taxon>
        <taxon>Ascomycota</taxon>
        <taxon>Pezizomycotina</taxon>
        <taxon>Sordariomycetes</taxon>
        <taxon>Hypocreomycetidae</taxon>
        <taxon>Hypocreales</taxon>
        <taxon>Cordycipitaceae</taxon>
        <taxon>Cordyceps</taxon>
    </lineage>
</organism>
<name>A0A2H4SLN2_CORMI</name>
<gene>
    <name evidence="1" type="ORF">A9K55_004630</name>
</gene>
<dbReference type="AlphaFoldDB" id="A0A2H4SLN2"/>